<reference evidence="3" key="1">
    <citation type="submission" date="2018-08" db="EMBL/GenBank/DDBJ databases">
        <authorList>
            <person name="Grouzdev D.S."/>
            <person name="Krutkina M.S."/>
        </authorList>
    </citation>
    <scope>NUCLEOTIDE SEQUENCE [LARGE SCALE GENOMIC DNA]</scope>
    <source>
        <strain evidence="3">4-11</strain>
    </source>
</reference>
<keyword evidence="1" id="KW-1133">Transmembrane helix</keyword>
<protein>
    <submittedName>
        <fullName evidence="2">Tryptophan-rich sensory protein</fullName>
    </submittedName>
</protein>
<feature type="transmembrane region" description="Helical" evidence="1">
    <location>
        <begin position="78"/>
        <end position="96"/>
    </location>
</feature>
<name>A0A372MGP0_9SPIR</name>
<keyword evidence="3" id="KW-1185">Reference proteome</keyword>
<feature type="transmembrane region" description="Helical" evidence="1">
    <location>
        <begin position="46"/>
        <end position="66"/>
    </location>
</feature>
<gene>
    <name evidence="2" type="ORF">DYP60_06905</name>
</gene>
<keyword evidence="1" id="KW-0472">Membrane</keyword>
<evidence type="ECO:0000256" key="1">
    <source>
        <dbReference type="SAM" id="Phobius"/>
    </source>
</evidence>
<dbReference type="Proteomes" id="UP000264002">
    <property type="component" value="Unassembled WGS sequence"/>
</dbReference>
<feature type="transmembrane region" description="Helical" evidence="1">
    <location>
        <begin position="7"/>
        <end position="26"/>
    </location>
</feature>
<comment type="caution">
    <text evidence="2">The sequence shown here is derived from an EMBL/GenBank/DDBJ whole genome shotgun (WGS) entry which is preliminary data.</text>
</comment>
<feature type="transmembrane region" description="Helical" evidence="1">
    <location>
        <begin position="225"/>
        <end position="246"/>
    </location>
</feature>
<dbReference type="PANTHER" id="PTHR33802:SF1">
    <property type="entry name" value="XK-RELATED PROTEIN"/>
    <property type="match status" value="1"/>
</dbReference>
<keyword evidence="1" id="KW-0812">Transmembrane</keyword>
<evidence type="ECO:0000313" key="3">
    <source>
        <dbReference type="Proteomes" id="UP000264002"/>
    </source>
</evidence>
<dbReference type="RefSeq" id="WP_117330154.1">
    <property type="nucleotide sequence ID" value="NZ_QUWK01000006.1"/>
</dbReference>
<reference evidence="2 3" key="2">
    <citation type="submission" date="2018-09" db="EMBL/GenBank/DDBJ databases">
        <title>Genome of Sphaerochaeta halotolerans strain 4-11.</title>
        <authorList>
            <person name="Nazina T.N."/>
            <person name="Sokolova D.S."/>
        </authorList>
    </citation>
    <scope>NUCLEOTIDE SEQUENCE [LARGE SCALE GENOMIC DNA]</scope>
    <source>
        <strain evidence="2 3">4-11</strain>
    </source>
</reference>
<accession>A0A372MGP0</accession>
<dbReference type="OrthoDB" id="5189031at2"/>
<feature type="transmembrane region" description="Helical" evidence="1">
    <location>
        <begin position="102"/>
        <end position="119"/>
    </location>
</feature>
<evidence type="ECO:0000313" key="2">
    <source>
        <dbReference type="EMBL" id="RFU94945.1"/>
    </source>
</evidence>
<feature type="transmembrane region" description="Helical" evidence="1">
    <location>
        <begin position="140"/>
        <end position="166"/>
    </location>
</feature>
<dbReference type="EMBL" id="QUWK01000006">
    <property type="protein sequence ID" value="RFU94945.1"/>
    <property type="molecule type" value="Genomic_DNA"/>
</dbReference>
<dbReference type="AlphaFoldDB" id="A0A372MGP0"/>
<feature type="transmembrane region" description="Helical" evidence="1">
    <location>
        <begin position="172"/>
        <end position="190"/>
    </location>
</feature>
<organism evidence="2 3">
    <name type="scientific">Sphaerochaeta halotolerans</name>
    <dbReference type="NCBI Taxonomy" id="2293840"/>
    <lineage>
        <taxon>Bacteria</taxon>
        <taxon>Pseudomonadati</taxon>
        <taxon>Spirochaetota</taxon>
        <taxon>Spirochaetia</taxon>
        <taxon>Spirochaetales</taxon>
        <taxon>Sphaerochaetaceae</taxon>
        <taxon>Sphaerochaeta</taxon>
    </lineage>
</organism>
<dbReference type="PANTHER" id="PTHR33802">
    <property type="entry name" value="SI:CH211-161H7.5-RELATED"/>
    <property type="match status" value="1"/>
</dbReference>
<feature type="transmembrane region" description="Helical" evidence="1">
    <location>
        <begin position="197"/>
        <end position="213"/>
    </location>
</feature>
<sequence>MSTRSNSLAFIVALTYIAMIAVNALANILPIGGMGTGEVSDSYPNLFAPAGITFSIWGVIYLLLALHTIYQFRKGNERIQIIFSISSVVNIGWLFSWHYQKIGLSLLLMLVLLVCLIRINDLIDLKSMDRQSYWALTVPFSVYLGWITVATIANVTTFLVSIGWSGWGISEMTWTAIVLVVGILIALSWAFRRREPAYLLTLIWAYTGILIKHTSQEGFNGNYPLILVVVAIGLTAFSISFGVLILQKKQPSA</sequence>
<proteinExistence type="predicted"/>